<gene>
    <name evidence="1" type="ORF">J3R30DRAFT_3403413</name>
</gene>
<keyword evidence="2" id="KW-1185">Reference proteome</keyword>
<name>A0A9W9AEU6_9AGAR</name>
<evidence type="ECO:0000313" key="1">
    <source>
        <dbReference type="EMBL" id="KAJ4481178.1"/>
    </source>
</evidence>
<accession>A0A9W9AEU6</accession>
<comment type="caution">
    <text evidence="1">The sequence shown here is derived from an EMBL/GenBank/DDBJ whole genome shotgun (WGS) entry which is preliminary data.</text>
</comment>
<organism evidence="1 2">
    <name type="scientific">Lentinula aciculospora</name>
    <dbReference type="NCBI Taxonomy" id="153920"/>
    <lineage>
        <taxon>Eukaryota</taxon>
        <taxon>Fungi</taxon>
        <taxon>Dikarya</taxon>
        <taxon>Basidiomycota</taxon>
        <taxon>Agaricomycotina</taxon>
        <taxon>Agaricomycetes</taxon>
        <taxon>Agaricomycetidae</taxon>
        <taxon>Agaricales</taxon>
        <taxon>Marasmiineae</taxon>
        <taxon>Omphalotaceae</taxon>
        <taxon>Lentinula</taxon>
    </lineage>
</organism>
<protein>
    <submittedName>
        <fullName evidence="1">Uncharacterized protein</fullName>
    </submittedName>
</protein>
<proteinExistence type="predicted"/>
<dbReference type="EMBL" id="JAOTPV010000006">
    <property type="protein sequence ID" value="KAJ4481178.1"/>
    <property type="molecule type" value="Genomic_DNA"/>
</dbReference>
<dbReference type="Proteomes" id="UP001150266">
    <property type="component" value="Unassembled WGS sequence"/>
</dbReference>
<reference evidence="1" key="1">
    <citation type="submission" date="2022-08" db="EMBL/GenBank/DDBJ databases">
        <title>A Global Phylogenomic Analysis of the Shiitake Genus Lentinula.</title>
        <authorList>
            <consortium name="DOE Joint Genome Institute"/>
            <person name="Sierra-Patev S."/>
            <person name="Min B."/>
            <person name="Naranjo-Ortiz M."/>
            <person name="Looney B."/>
            <person name="Konkel Z."/>
            <person name="Slot J.C."/>
            <person name="Sakamoto Y."/>
            <person name="Steenwyk J.L."/>
            <person name="Rokas A."/>
            <person name="Carro J."/>
            <person name="Camarero S."/>
            <person name="Ferreira P."/>
            <person name="Molpeceres G."/>
            <person name="Ruiz-Duenas F.J."/>
            <person name="Serrano A."/>
            <person name="Henrissat B."/>
            <person name="Drula E."/>
            <person name="Hughes K.W."/>
            <person name="Mata J.L."/>
            <person name="Ishikawa N.K."/>
            <person name="Vargas-Isla R."/>
            <person name="Ushijima S."/>
            <person name="Smith C.A."/>
            <person name="Ahrendt S."/>
            <person name="Andreopoulos W."/>
            <person name="He G."/>
            <person name="Labutti K."/>
            <person name="Lipzen A."/>
            <person name="Ng V."/>
            <person name="Riley R."/>
            <person name="Sandor L."/>
            <person name="Barry K."/>
            <person name="Martinez A.T."/>
            <person name="Xiao Y."/>
            <person name="Gibbons J.G."/>
            <person name="Terashima K."/>
            <person name="Grigoriev I.V."/>
            <person name="Hibbett D.S."/>
        </authorList>
    </citation>
    <scope>NUCLEOTIDE SEQUENCE</scope>
    <source>
        <strain evidence="1">JLM2183</strain>
    </source>
</reference>
<dbReference type="AlphaFoldDB" id="A0A9W9AEU6"/>
<sequence>MPFKPVAFLLAMPSAESPEDRFAFYDNLVSGGVIWKRRECDPAQAALICAAIWRQFIENRFRAERLCGYLMNRAFDALRMSRSRILFDALNEYMVEVDMIKIVEAKIKPRIFLVPTVTFPGWGANDPLLRLSEAYTYIM</sequence>
<evidence type="ECO:0000313" key="2">
    <source>
        <dbReference type="Proteomes" id="UP001150266"/>
    </source>
</evidence>